<dbReference type="Proteomes" id="UP000265800">
    <property type="component" value="Unassembled WGS sequence"/>
</dbReference>
<reference evidence="2 3" key="1">
    <citation type="submission" date="2018-08" db="EMBL/GenBank/DDBJ databases">
        <title>Meiothermus luteus KCTC 52599 genome sequencing project.</title>
        <authorList>
            <person name="Da Costa M.S."/>
            <person name="Albuquerque L."/>
            <person name="Raposo P."/>
            <person name="Froufe H.J.C."/>
            <person name="Barroso C.S."/>
            <person name="Egas C."/>
        </authorList>
    </citation>
    <scope>NUCLEOTIDE SEQUENCE [LARGE SCALE GENOMIC DNA]</scope>
    <source>
        <strain evidence="2 3">KCTC 52599</strain>
    </source>
</reference>
<comment type="caution">
    <text evidence="2">The sequence shown here is derived from an EMBL/GenBank/DDBJ whole genome shotgun (WGS) entry which is preliminary data.</text>
</comment>
<sequence>MIRVSGTSSMRALKTTPWARARPMTTHPITNQRFIPNHLLHFTAPKVRPATR</sequence>
<evidence type="ECO:0000313" key="3">
    <source>
        <dbReference type="Proteomes" id="UP000265800"/>
    </source>
</evidence>
<organism evidence="2 3">
    <name type="scientific">Meiothermus luteus</name>
    <dbReference type="NCBI Taxonomy" id="2026184"/>
    <lineage>
        <taxon>Bacteria</taxon>
        <taxon>Thermotogati</taxon>
        <taxon>Deinococcota</taxon>
        <taxon>Deinococci</taxon>
        <taxon>Thermales</taxon>
        <taxon>Thermaceae</taxon>
        <taxon>Meiothermus</taxon>
    </lineage>
</organism>
<gene>
    <name evidence="2" type="ORF">Mlute_02827</name>
</gene>
<evidence type="ECO:0000256" key="1">
    <source>
        <dbReference type="SAM" id="MobiDB-lite"/>
    </source>
</evidence>
<accession>A0A399EAI7</accession>
<feature type="compositionally biased region" description="Polar residues" evidence="1">
    <location>
        <begin position="1"/>
        <end position="10"/>
    </location>
</feature>
<keyword evidence="3" id="KW-1185">Reference proteome</keyword>
<protein>
    <submittedName>
        <fullName evidence="2">Uncharacterized protein</fullName>
    </submittedName>
</protein>
<dbReference type="AlphaFoldDB" id="A0A399EAI7"/>
<name>A0A399EAI7_9DEIN</name>
<evidence type="ECO:0000313" key="2">
    <source>
        <dbReference type="EMBL" id="RIH81345.1"/>
    </source>
</evidence>
<dbReference type="EMBL" id="QWKZ01000171">
    <property type="protein sequence ID" value="RIH81345.1"/>
    <property type="molecule type" value="Genomic_DNA"/>
</dbReference>
<proteinExistence type="predicted"/>
<feature type="region of interest" description="Disordered" evidence="1">
    <location>
        <begin position="1"/>
        <end position="29"/>
    </location>
</feature>